<evidence type="ECO:0000313" key="2">
    <source>
        <dbReference type="EMBL" id="KIY01064.1"/>
    </source>
</evidence>
<organism evidence="2 3">
    <name type="scientific">Fonsecaea multimorphosa CBS 102226</name>
    <dbReference type="NCBI Taxonomy" id="1442371"/>
    <lineage>
        <taxon>Eukaryota</taxon>
        <taxon>Fungi</taxon>
        <taxon>Dikarya</taxon>
        <taxon>Ascomycota</taxon>
        <taxon>Pezizomycotina</taxon>
        <taxon>Eurotiomycetes</taxon>
        <taxon>Chaetothyriomycetidae</taxon>
        <taxon>Chaetothyriales</taxon>
        <taxon>Herpotrichiellaceae</taxon>
        <taxon>Fonsecaea</taxon>
    </lineage>
</organism>
<gene>
    <name evidence="2" type="ORF">Z520_03730</name>
</gene>
<protein>
    <submittedName>
        <fullName evidence="2">Uncharacterized protein</fullName>
    </submittedName>
</protein>
<sequence>MGIPDQVVVLLCILGAAASVTVGFAFQRLFGRPDSDDGNFNHKQPEQDAYMREECHDGLWGYQAAASPPSSGDMRNGSVGTNHEDSAVKMLASPRLPSEVGAFQKKEDKEWISETMLRWDGRHLAWTGACEVLVVMQYNAKQ</sequence>
<feature type="transmembrane region" description="Helical" evidence="1">
    <location>
        <begin position="6"/>
        <end position="26"/>
    </location>
</feature>
<evidence type="ECO:0000313" key="3">
    <source>
        <dbReference type="Proteomes" id="UP000053411"/>
    </source>
</evidence>
<dbReference type="OrthoDB" id="4159814at2759"/>
<dbReference type="Proteomes" id="UP000053411">
    <property type="component" value="Unassembled WGS sequence"/>
</dbReference>
<proteinExistence type="predicted"/>
<keyword evidence="1" id="KW-0472">Membrane</keyword>
<dbReference type="VEuPathDB" id="FungiDB:Z520_03730"/>
<keyword evidence="3" id="KW-1185">Reference proteome</keyword>
<name>A0A0D2KWA1_9EURO</name>
<reference evidence="2 3" key="1">
    <citation type="submission" date="2015-01" db="EMBL/GenBank/DDBJ databases">
        <title>The Genome Sequence of Fonsecaea multimorphosa CBS 102226.</title>
        <authorList>
            <consortium name="The Broad Institute Genomics Platform"/>
            <person name="Cuomo C."/>
            <person name="de Hoog S."/>
            <person name="Gorbushina A."/>
            <person name="Stielow B."/>
            <person name="Teixiera M."/>
            <person name="Abouelleil A."/>
            <person name="Chapman S.B."/>
            <person name="Priest M."/>
            <person name="Young S.K."/>
            <person name="Wortman J."/>
            <person name="Nusbaum C."/>
            <person name="Birren B."/>
        </authorList>
    </citation>
    <scope>NUCLEOTIDE SEQUENCE [LARGE SCALE GENOMIC DNA]</scope>
    <source>
        <strain evidence="2 3">CBS 102226</strain>
    </source>
</reference>
<dbReference type="RefSeq" id="XP_016635186.1">
    <property type="nucleotide sequence ID" value="XM_016774240.1"/>
</dbReference>
<dbReference type="EMBL" id="KN848066">
    <property type="protein sequence ID" value="KIY01064.1"/>
    <property type="molecule type" value="Genomic_DNA"/>
</dbReference>
<accession>A0A0D2KWA1</accession>
<evidence type="ECO:0000256" key="1">
    <source>
        <dbReference type="SAM" id="Phobius"/>
    </source>
</evidence>
<dbReference type="AlphaFoldDB" id="A0A0D2KWA1"/>
<keyword evidence="1" id="KW-0812">Transmembrane</keyword>
<keyword evidence="1" id="KW-1133">Transmembrane helix</keyword>
<dbReference type="GeneID" id="27709476"/>